<organism evidence="3">
    <name type="scientific">Amblyomma maculatum</name>
    <name type="common">Gulf Coast tick</name>
    <dbReference type="NCBI Taxonomy" id="34609"/>
    <lineage>
        <taxon>Eukaryota</taxon>
        <taxon>Metazoa</taxon>
        <taxon>Ecdysozoa</taxon>
        <taxon>Arthropoda</taxon>
        <taxon>Chelicerata</taxon>
        <taxon>Arachnida</taxon>
        <taxon>Acari</taxon>
        <taxon>Parasitiformes</taxon>
        <taxon>Ixodida</taxon>
        <taxon>Ixodoidea</taxon>
        <taxon>Ixodidae</taxon>
        <taxon>Amblyomminae</taxon>
        <taxon>Amblyomma</taxon>
    </lineage>
</organism>
<feature type="region of interest" description="Disordered" evidence="1">
    <location>
        <begin position="1"/>
        <end position="21"/>
    </location>
</feature>
<evidence type="ECO:0000256" key="2">
    <source>
        <dbReference type="SAM" id="Phobius"/>
    </source>
</evidence>
<name>G3MPT5_AMBMU</name>
<dbReference type="GO" id="GO:0008028">
    <property type="term" value="F:monocarboxylic acid transmembrane transporter activity"/>
    <property type="evidence" value="ECO:0007669"/>
    <property type="project" value="TreeGrafter"/>
</dbReference>
<dbReference type="Gene3D" id="1.20.1250.20">
    <property type="entry name" value="MFS general substrate transporter like domains"/>
    <property type="match status" value="2"/>
</dbReference>
<feature type="transmembrane region" description="Helical" evidence="2">
    <location>
        <begin position="148"/>
        <end position="173"/>
    </location>
</feature>
<keyword evidence="2" id="KW-0812">Transmembrane</keyword>
<dbReference type="InterPro" id="IPR036259">
    <property type="entry name" value="MFS_trans_sf"/>
</dbReference>
<dbReference type="PANTHER" id="PTHR11360:SF303">
    <property type="entry name" value="MAJOR FACILITATOR SUPERFAMILY (MFS) PROFILE DOMAIN-CONTAINING PROTEIN"/>
    <property type="match status" value="1"/>
</dbReference>
<feature type="transmembrane region" description="Helical" evidence="2">
    <location>
        <begin position="408"/>
        <end position="425"/>
    </location>
</feature>
<evidence type="ECO:0008006" key="4">
    <source>
        <dbReference type="Google" id="ProtNLM"/>
    </source>
</evidence>
<feature type="transmembrane region" description="Helical" evidence="2">
    <location>
        <begin position="469"/>
        <end position="487"/>
    </location>
</feature>
<proteinExistence type="evidence at transcript level"/>
<keyword evidence="2" id="KW-0472">Membrane</keyword>
<feature type="transmembrane region" description="Helical" evidence="2">
    <location>
        <begin position="499"/>
        <end position="521"/>
    </location>
</feature>
<evidence type="ECO:0000256" key="1">
    <source>
        <dbReference type="SAM" id="MobiDB-lite"/>
    </source>
</evidence>
<feature type="transmembrane region" description="Helical" evidence="2">
    <location>
        <begin position="179"/>
        <end position="203"/>
    </location>
</feature>
<dbReference type="AlphaFoldDB" id="G3MPT5"/>
<feature type="transmembrane region" description="Helical" evidence="2">
    <location>
        <begin position="375"/>
        <end position="396"/>
    </location>
</feature>
<feature type="transmembrane region" description="Helical" evidence="2">
    <location>
        <begin position="119"/>
        <end position="136"/>
    </location>
</feature>
<keyword evidence="2" id="KW-1133">Transmembrane helix</keyword>
<dbReference type="InterPro" id="IPR050327">
    <property type="entry name" value="Proton-linked_MCT"/>
</dbReference>
<dbReference type="SUPFAM" id="SSF103473">
    <property type="entry name" value="MFS general substrate transporter"/>
    <property type="match status" value="1"/>
</dbReference>
<feature type="transmembrane region" description="Helical" evidence="2">
    <location>
        <begin position="431"/>
        <end position="457"/>
    </location>
</feature>
<dbReference type="EMBL" id="JO843886">
    <property type="protein sequence ID" value="AEO35503.1"/>
    <property type="molecule type" value="mRNA"/>
</dbReference>
<sequence length="602" mass="64989">MAAAINDQKQTKKATGRQRYGPDSVHSWMTAGACALSCFFSSCVARSGGYVFVAIQANWHANHRDAAWPVLMMAAGIQASGMLSGPLAQRFTVRPVVIAGSVMSSLGLILSSFAPSTTILTITLGGIHGFGAGMVVMTQPICLAQHFVAYKGLATGLNFAGAALAFFAFPVFLEYLTRLYGFRMAILLYAAISLNALAFTLFIRQPHWLARPGRAQGGPPNCQQGAPIANNKDSKNIVTGLTNQIHEGPYSSHEEQDFVECQCAPQRSKDGLTNAGGAFEFSTDAGEPLATKFVWRRVSMKTVFGSIVSATAALAGRTKKKEKTAHEPGSFRHSLTVLKEPFFYLVLYTFLCYAFMFDIYSSLMVDFAVSKGIPVQSAVAMTSLTAVADLAGRLVLPTVADRGLVSRECLLTLVKGGATVVMFLLPHVSSYGAIFTLASCAALYIGCVVVMCSVLIAEFLGVDRVALTYGLVTGITGLTAFVKPLIIGYFRDQWGSYDAVFRLCGLLQGCCFFIWLGVTVAGRHCKRRNWSPRDELDHRDLEACKFAYLPGAAFAAMDFSRHRDSRVGEQMHRRPSTLPGVDDDNSGAVGLSYGEIQGVRHV</sequence>
<accession>G3MPT5</accession>
<dbReference type="PANTHER" id="PTHR11360">
    <property type="entry name" value="MONOCARBOXYLATE TRANSPORTER"/>
    <property type="match status" value="1"/>
</dbReference>
<dbReference type="Pfam" id="PF07690">
    <property type="entry name" value="MFS_1"/>
    <property type="match status" value="1"/>
</dbReference>
<feature type="transmembrane region" description="Helical" evidence="2">
    <location>
        <begin position="342"/>
        <end position="363"/>
    </location>
</feature>
<evidence type="ECO:0000313" key="3">
    <source>
        <dbReference type="EMBL" id="AEO35503.1"/>
    </source>
</evidence>
<feature type="transmembrane region" description="Helical" evidence="2">
    <location>
        <begin position="66"/>
        <end position="84"/>
    </location>
</feature>
<reference evidence="3" key="1">
    <citation type="journal article" date="2011" name="PLoS ONE">
        <title>A deep insight into the sialotranscriptome of the gulf coast tick, Amblyomma maculatum.</title>
        <authorList>
            <person name="Karim S."/>
            <person name="Singh P."/>
            <person name="Ribeiro J.M."/>
        </authorList>
    </citation>
    <scope>NUCLEOTIDE SEQUENCE</scope>
    <source>
        <tissue evidence="3">Salivary gland</tissue>
    </source>
</reference>
<dbReference type="InterPro" id="IPR011701">
    <property type="entry name" value="MFS"/>
</dbReference>
<protein>
    <recommendedName>
        <fullName evidence="4">Major facilitator superfamily (MFS) profile domain-containing protein</fullName>
    </recommendedName>
</protein>